<reference evidence="6" key="1">
    <citation type="journal article" date="2019" name="Int. J. Syst. Evol. Microbiol.">
        <title>The Global Catalogue of Microorganisms (GCM) 10K type strain sequencing project: providing services to taxonomists for standard genome sequencing and annotation.</title>
        <authorList>
            <consortium name="The Broad Institute Genomics Platform"/>
            <consortium name="The Broad Institute Genome Sequencing Center for Infectious Disease"/>
            <person name="Wu L."/>
            <person name="Ma J."/>
        </authorList>
    </citation>
    <scope>NUCLEOTIDE SEQUENCE [LARGE SCALE GENOMIC DNA]</scope>
    <source>
        <strain evidence="6">JCM 14370</strain>
    </source>
</reference>
<feature type="domain" description="HotDog ACOT-type" evidence="4">
    <location>
        <begin position="7"/>
        <end position="119"/>
    </location>
</feature>
<dbReference type="PANTHER" id="PTHR11049">
    <property type="entry name" value="ACYL COENZYME A THIOESTER HYDROLASE"/>
    <property type="match status" value="1"/>
</dbReference>
<dbReference type="PROSITE" id="PS51770">
    <property type="entry name" value="HOTDOG_ACOT"/>
    <property type="match status" value="1"/>
</dbReference>
<evidence type="ECO:0000256" key="2">
    <source>
        <dbReference type="ARBA" id="ARBA00022801"/>
    </source>
</evidence>
<evidence type="ECO:0000313" key="6">
    <source>
        <dbReference type="Proteomes" id="UP000632222"/>
    </source>
</evidence>
<evidence type="ECO:0000313" key="5">
    <source>
        <dbReference type="EMBL" id="GGJ25801.1"/>
    </source>
</evidence>
<evidence type="ECO:0000256" key="3">
    <source>
        <dbReference type="PROSITE-ProRule" id="PRU01106"/>
    </source>
</evidence>
<dbReference type="Pfam" id="PF03061">
    <property type="entry name" value="4HBT"/>
    <property type="match status" value="1"/>
</dbReference>
<dbReference type="InterPro" id="IPR033120">
    <property type="entry name" value="HOTDOG_ACOT"/>
</dbReference>
<comment type="caution">
    <text evidence="5">The sequence shown here is derived from an EMBL/GenBank/DDBJ whole genome shotgun (WGS) entry which is preliminary data.</text>
</comment>
<protein>
    <recommendedName>
        <fullName evidence="4">HotDog ACOT-type domain-containing protein</fullName>
    </recommendedName>
</protein>
<keyword evidence="6" id="KW-1185">Reference proteome</keyword>
<dbReference type="InterPro" id="IPR029069">
    <property type="entry name" value="HotDog_dom_sf"/>
</dbReference>
<accession>A0ABQ2CVS9</accession>
<evidence type="ECO:0000256" key="1">
    <source>
        <dbReference type="ARBA" id="ARBA00010458"/>
    </source>
</evidence>
<evidence type="ECO:0000259" key="4">
    <source>
        <dbReference type="PROSITE" id="PS51770"/>
    </source>
</evidence>
<dbReference type="InterPro" id="IPR040170">
    <property type="entry name" value="Cytosol_ACT"/>
</dbReference>
<dbReference type="Proteomes" id="UP000632222">
    <property type="component" value="Unassembled WGS sequence"/>
</dbReference>
<dbReference type="PANTHER" id="PTHR11049:SF24">
    <property type="entry name" value="CYTOSOLIC ACYL COENZYME A THIOESTER HYDROLASE"/>
    <property type="match status" value="1"/>
</dbReference>
<gene>
    <name evidence="5" type="ORF">GCM10008938_09890</name>
</gene>
<sequence length="133" mass="14321">MNCYDAAMSEARMLEIIFPANTNNLGTAFGGHILSLMDKAASIAAVRHCRKTVVTVSMDSITFHVPIKVGDAVNLYAQVVKVGRTSMHIQVDVHKENLATAEQTLATSGRFVFVALDAEGKPTPVPPLEPVQD</sequence>
<dbReference type="CDD" id="cd03442">
    <property type="entry name" value="BFIT_BACH"/>
    <property type="match status" value="1"/>
</dbReference>
<dbReference type="Gene3D" id="3.10.129.10">
    <property type="entry name" value="Hotdog Thioesterase"/>
    <property type="match status" value="1"/>
</dbReference>
<dbReference type="SUPFAM" id="SSF54637">
    <property type="entry name" value="Thioesterase/thiol ester dehydrase-isomerase"/>
    <property type="match status" value="1"/>
</dbReference>
<name>A0ABQ2CVS9_9DEIO</name>
<keyword evidence="2 3" id="KW-0378">Hydrolase</keyword>
<comment type="similarity">
    <text evidence="1">Belongs to the acyl coenzyme A hydrolase family.</text>
</comment>
<proteinExistence type="inferred from homology"/>
<dbReference type="EMBL" id="BMOD01000002">
    <property type="protein sequence ID" value="GGJ25801.1"/>
    <property type="molecule type" value="Genomic_DNA"/>
</dbReference>
<organism evidence="5 6">
    <name type="scientific">Deinococcus roseus</name>
    <dbReference type="NCBI Taxonomy" id="392414"/>
    <lineage>
        <taxon>Bacteria</taxon>
        <taxon>Thermotogati</taxon>
        <taxon>Deinococcota</taxon>
        <taxon>Deinococci</taxon>
        <taxon>Deinococcales</taxon>
        <taxon>Deinococcaceae</taxon>
        <taxon>Deinococcus</taxon>
    </lineage>
</organism>
<dbReference type="InterPro" id="IPR006683">
    <property type="entry name" value="Thioestr_dom"/>
</dbReference>